<organism evidence="1 2">
    <name type="scientific">Zophobas morio</name>
    <dbReference type="NCBI Taxonomy" id="2755281"/>
    <lineage>
        <taxon>Eukaryota</taxon>
        <taxon>Metazoa</taxon>
        <taxon>Ecdysozoa</taxon>
        <taxon>Arthropoda</taxon>
        <taxon>Hexapoda</taxon>
        <taxon>Insecta</taxon>
        <taxon>Pterygota</taxon>
        <taxon>Neoptera</taxon>
        <taxon>Endopterygota</taxon>
        <taxon>Coleoptera</taxon>
        <taxon>Polyphaga</taxon>
        <taxon>Cucujiformia</taxon>
        <taxon>Tenebrionidae</taxon>
        <taxon>Zophobas</taxon>
    </lineage>
</organism>
<evidence type="ECO:0000313" key="2">
    <source>
        <dbReference type="Proteomes" id="UP001168821"/>
    </source>
</evidence>
<comment type="caution">
    <text evidence="1">The sequence shown here is derived from an EMBL/GenBank/DDBJ whole genome shotgun (WGS) entry which is preliminary data.</text>
</comment>
<dbReference type="PANTHER" id="PTHR46263">
    <property type="entry name" value="ARMADILLO REPEAT-CONTAINING PROTEIN 7"/>
    <property type="match status" value="1"/>
</dbReference>
<proteinExistence type="predicted"/>
<name>A0AA38IE53_9CUCU</name>
<protein>
    <recommendedName>
        <fullName evidence="3">Armadillo repeat-containing protein 7</fullName>
    </recommendedName>
</protein>
<dbReference type="InterPro" id="IPR016024">
    <property type="entry name" value="ARM-type_fold"/>
</dbReference>
<dbReference type="EMBL" id="JALNTZ010000004">
    <property type="protein sequence ID" value="KAJ3653536.1"/>
    <property type="molecule type" value="Genomic_DNA"/>
</dbReference>
<dbReference type="SUPFAM" id="SSF48371">
    <property type="entry name" value="ARM repeat"/>
    <property type="match status" value="1"/>
</dbReference>
<keyword evidence="2" id="KW-1185">Reference proteome</keyword>
<accession>A0AA38IE53</accession>
<dbReference type="InterPro" id="IPR042462">
    <property type="entry name" value="ARMC7"/>
</dbReference>
<reference evidence="1" key="1">
    <citation type="journal article" date="2023" name="G3 (Bethesda)">
        <title>Whole genome assemblies of Zophobas morio and Tenebrio molitor.</title>
        <authorList>
            <person name="Kaur S."/>
            <person name="Stinson S.A."/>
            <person name="diCenzo G.C."/>
        </authorList>
    </citation>
    <scope>NUCLEOTIDE SEQUENCE</scope>
    <source>
        <strain evidence="1">QUZm001</strain>
    </source>
</reference>
<dbReference type="Proteomes" id="UP001168821">
    <property type="component" value="Unassembled WGS sequence"/>
</dbReference>
<evidence type="ECO:0000313" key="1">
    <source>
        <dbReference type="EMBL" id="KAJ3653536.1"/>
    </source>
</evidence>
<evidence type="ECO:0008006" key="3">
    <source>
        <dbReference type="Google" id="ProtNLM"/>
    </source>
</evidence>
<gene>
    <name evidence="1" type="ORF">Zmor_012783</name>
</gene>
<dbReference type="InterPro" id="IPR011989">
    <property type="entry name" value="ARM-like"/>
</dbReference>
<sequence length="174" mass="19781">MFTRKATLVKKTGPDGVGRYEFLKQLIVEFGTTKSPEAKRQVLANLSNFAYDPVNFEFLKQLHALDLFLDQLSTDDDDLTHFGLAALCNLSPDPESQDYIIKLNGIKLVSNKLLHKNEEIALNAITTLFYLIFPSQRHLLTPEILTKINVYEAHPNPRYKNLGVIFMEEANKNA</sequence>
<dbReference type="Gene3D" id="1.25.10.10">
    <property type="entry name" value="Leucine-rich Repeat Variant"/>
    <property type="match status" value="1"/>
</dbReference>
<dbReference type="PANTHER" id="PTHR46263:SF1">
    <property type="entry name" value="ARMADILLO REPEAT-CONTAINING PROTEIN 7"/>
    <property type="match status" value="1"/>
</dbReference>
<dbReference type="AlphaFoldDB" id="A0AA38IE53"/>